<keyword evidence="1" id="KW-0732">Signal</keyword>
<proteinExistence type="predicted"/>
<evidence type="ECO:0000313" key="2">
    <source>
        <dbReference type="EMBL" id="KAG8192432.1"/>
    </source>
</evidence>
<protein>
    <submittedName>
        <fullName evidence="2">Uncharacterized protein</fullName>
    </submittedName>
</protein>
<reference evidence="2 3" key="1">
    <citation type="journal article" date="2022" name="Nat. Ecol. Evol.">
        <title>A masculinizing supergene underlies an exaggerated male reproductive morph in a spider.</title>
        <authorList>
            <person name="Hendrickx F."/>
            <person name="De Corte Z."/>
            <person name="Sonet G."/>
            <person name="Van Belleghem S.M."/>
            <person name="Kostlbacher S."/>
            <person name="Vangestel C."/>
        </authorList>
    </citation>
    <scope>NUCLEOTIDE SEQUENCE [LARGE SCALE GENOMIC DNA]</scope>
    <source>
        <strain evidence="2">W744_W776</strain>
    </source>
</reference>
<organism evidence="2 3">
    <name type="scientific">Oedothorax gibbosus</name>
    <dbReference type="NCBI Taxonomy" id="931172"/>
    <lineage>
        <taxon>Eukaryota</taxon>
        <taxon>Metazoa</taxon>
        <taxon>Ecdysozoa</taxon>
        <taxon>Arthropoda</taxon>
        <taxon>Chelicerata</taxon>
        <taxon>Arachnida</taxon>
        <taxon>Araneae</taxon>
        <taxon>Araneomorphae</taxon>
        <taxon>Entelegynae</taxon>
        <taxon>Araneoidea</taxon>
        <taxon>Linyphiidae</taxon>
        <taxon>Erigoninae</taxon>
        <taxon>Oedothorax</taxon>
    </lineage>
</organism>
<name>A0AAV6V715_9ARAC</name>
<dbReference type="EMBL" id="JAFNEN010000139">
    <property type="protein sequence ID" value="KAG8192432.1"/>
    <property type="molecule type" value="Genomic_DNA"/>
</dbReference>
<gene>
    <name evidence="2" type="ORF">JTE90_017962</name>
</gene>
<dbReference type="Proteomes" id="UP000827092">
    <property type="component" value="Unassembled WGS sequence"/>
</dbReference>
<feature type="chain" id="PRO_5043709003" evidence="1">
    <location>
        <begin position="25"/>
        <end position="96"/>
    </location>
</feature>
<evidence type="ECO:0000313" key="3">
    <source>
        <dbReference type="Proteomes" id="UP000827092"/>
    </source>
</evidence>
<keyword evidence="3" id="KW-1185">Reference proteome</keyword>
<accession>A0AAV6V715</accession>
<comment type="caution">
    <text evidence="2">The sequence shown here is derived from an EMBL/GenBank/DDBJ whole genome shotgun (WGS) entry which is preliminary data.</text>
</comment>
<dbReference type="AlphaFoldDB" id="A0AAV6V715"/>
<sequence>MFRRNLLSLLLAVALILLSNFSQSEVSGAMIGANRHLLEVGDTGNYQQQYLRTMNPSRRFRVPRPPTELELLNALRKRQIRYHPCYFNPVSCFRRK</sequence>
<evidence type="ECO:0000256" key="1">
    <source>
        <dbReference type="SAM" id="SignalP"/>
    </source>
</evidence>
<feature type="signal peptide" evidence="1">
    <location>
        <begin position="1"/>
        <end position="24"/>
    </location>
</feature>